<evidence type="ECO:0000256" key="6">
    <source>
        <dbReference type="ARBA" id="ARBA00022776"/>
    </source>
</evidence>
<dbReference type="AlphaFoldDB" id="A0A0X3PU42"/>
<keyword evidence="10" id="KW-0175">Coiled coil</keyword>
<evidence type="ECO:0000256" key="3">
    <source>
        <dbReference type="ARBA" id="ARBA00022490"/>
    </source>
</evidence>
<evidence type="ECO:0000256" key="4">
    <source>
        <dbReference type="ARBA" id="ARBA00022618"/>
    </source>
</evidence>
<keyword evidence="3" id="KW-0963">Cytoplasm</keyword>
<dbReference type="SUPFAM" id="SSF140612">
    <property type="entry name" value="EB1 dimerisation domain-like"/>
    <property type="match status" value="1"/>
</dbReference>
<feature type="domain" description="EB1 C-terminal" evidence="13">
    <location>
        <begin position="203"/>
        <end position="271"/>
    </location>
</feature>
<dbReference type="EMBL" id="GEEE01012489">
    <property type="protein sequence ID" value="JAP50736.1"/>
    <property type="molecule type" value="Transcribed_RNA"/>
</dbReference>
<keyword evidence="4" id="KW-0132">Cell division</keyword>
<gene>
    <name evidence="14" type="primary">MARE1</name>
    <name evidence="14" type="ORF">TR92292</name>
</gene>
<evidence type="ECO:0000259" key="12">
    <source>
        <dbReference type="PROSITE" id="PS50021"/>
    </source>
</evidence>
<dbReference type="InterPro" id="IPR001715">
    <property type="entry name" value="CH_dom"/>
</dbReference>
<dbReference type="InterPro" id="IPR004953">
    <property type="entry name" value="EB1_C"/>
</dbReference>
<name>A0A0X3PU42_SCHSO</name>
<evidence type="ECO:0000256" key="5">
    <source>
        <dbReference type="ARBA" id="ARBA00022701"/>
    </source>
</evidence>
<feature type="compositionally biased region" description="Low complexity" evidence="11">
    <location>
        <begin position="171"/>
        <end position="185"/>
    </location>
</feature>
<dbReference type="Pfam" id="PF03271">
    <property type="entry name" value="EB1"/>
    <property type="match status" value="1"/>
</dbReference>
<accession>A0A0X3PU42</accession>
<feature type="domain" description="Calponin-homology (CH)" evidence="12">
    <location>
        <begin position="17"/>
        <end position="119"/>
    </location>
</feature>
<dbReference type="Pfam" id="PF00307">
    <property type="entry name" value="CH"/>
    <property type="match status" value="1"/>
</dbReference>
<dbReference type="SUPFAM" id="SSF47576">
    <property type="entry name" value="Calponin-homology domain, CH-domain"/>
    <property type="match status" value="1"/>
</dbReference>
<evidence type="ECO:0000256" key="11">
    <source>
        <dbReference type="SAM" id="MobiDB-lite"/>
    </source>
</evidence>
<keyword evidence="8" id="KW-0131">Cell cycle</keyword>
<dbReference type="InterPro" id="IPR036872">
    <property type="entry name" value="CH_dom_sf"/>
</dbReference>
<feature type="compositionally biased region" description="Polar residues" evidence="11">
    <location>
        <begin position="193"/>
        <end position="203"/>
    </location>
</feature>
<dbReference type="Gene3D" id="1.10.418.10">
    <property type="entry name" value="Calponin-like domain"/>
    <property type="match status" value="1"/>
</dbReference>
<evidence type="ECO:0000256" key="10">
    <source>
        <dbReference type="SAM" id="Coils"/>
    </source>
</evidence>
<feature type="region of interest" description="Disordered" evidence="11">
    <location>
        <begin position="140"/>
        <end position="203"/>
    </location>
</feature>
<evidence type="ECO:0000259" key="13">
    <source>
        <dbReference type="PROSITE" id="PS51230"/>
    </source>
</evidence>
<keyword evidence="5 9" id="KW-0493">Microtubule</keyword>
<dbReference type="InterPro" id="IPR027328">
    <property type="entry name" value="MAPRE"/>
</dbReference>
<dbReference type="InterPro" id="IPR036133">
    <property type="entry name" value="EB1_C_sf"/>
</dbReference>
<evidence type="ECO:0000256" key="7">
    <source>
        <dbReference type="ARBA" id="ARBA00023212"/>
    </source>
</evidence>
<reference evidence="14" key="1">
    <citation type="submission" date="2016-01" db="EMBL/GenBank/DDBJ databases">
        <title>Reference transcriptome for the parasite Schistocephalus solidus: insights into the molecular evolution of parasitism.</title>
        <authorList>
            <person name="Hebert F.O."/>
            <person name="Grambauer S."/>
            <person name="Barber I."/>
            <person name="Landry C.R."/>
            <person name="Aubin-Horth N."/>
        </authorList>
    </citation>
    <scope>NUCLEOTIDE SEQUENCE</scope>
</reference>
<dbReference type="GO" id="GO:0008017">
    <property type="term" value="F:microtubule binding"/>
    <property type="evidence" value="ECO:0007669"/>
    <property type="project" value="InterPro"/>
</dbReference>
<dbReference type="PANTHER" id="PTHR10623">
    <property type="entry name" value="MICROTUBULE-ASSOCIATED PROTEIN RP/EB FAMILY MEMBER"/>
    <property type="match status" value="1"/>
</dbReference>
<keyword evidence="7" id="KW-0206">Cytoskeleton</keyword>
<sequence length="280" mass="31170">MAQQAINVHCTNQTVDNLSRHDILLWINECLKTSYEKIEDLCSGAAYCQLMDMLFPGTLNFKKIKFNTNLEHEYIANFKVLQALFKKHGVDKGVPIERLVKGRFQDNFEFVQWFKRFYDANYQGHEYDAVAARDGIVVGSGSGKAANKSRVPPGRTAIATTMRPAPRPAGDKAIPAARAAPAPAAHTGVRSPAGSQSAGDSSQINALRTELDALNIQAEEDHKTIEGLMQERDFYFSKLRDIEILCQETGENDLTKKVLSILYATEEGFVPPDAEEPEEY</sequence>
<dbReference type="GO" id="GO:0051301">
    <property type="term" value="P:cell division"/>
    <property type="evidence" value="ECO:0007669"/>
    <property type="project" value="UniProtKB-KW"/>
</dbReference>
<evidence type="ECO:0000313" key="14">
    <source>
        <dbReference type="EMBL" id="JAP50736.1"/>
    </source>
</evidence>
<feature type="coiled-coil region" evidence="10">
    <location>
        <begin position="204"/>
        <end position="231"/>
    </location>
</feature>
<comment type="subcellular location">
    <subcellularLocation>
        <location evidence="1">Cytoplasm</location>
        <location evidence="1">Cytoskeleton</location>
    </subcellularLocation>
</comment>
<dbReference type="CDD" id="cd00014">
    <property type="entry name" value="CH_SF"/>
    <property type="match status" value="1"/>
</dbReference>
<dbReference type="FunFam" id="1.10.418.10:FF:000007">
    <property type="entry name" value="Microtubule-associated protein, RP/EB family, member 2"/>
    <property type="match status" value="1"/>
</dbReference>
<evidence type="ECO:0000256" key="9">
    <source>
        <dbReference type="PROSITE-ProRule" id="PRU00576"/>
    </source>
</evidence>
<dbReference type="PROSITE" id="PS51230">
    <property type="entry name" value="EB1_C"/>
    <property type="match status" value="1"/>
</dbReference>
<proteinExistence type="inferred from homology"/>
<dbReference type="SMART" id="SM00033">
    <property type="entry name" value="CH"/>
    <property type="match status" value="1"/>
</dbReference>
<keyword evidence="6" id="KW-0498">Mitosis</keyword>
<organism evidence="14">
    <name type="scientific">Schistocephalus solidus</name>
    <name type="common">Tapeworm</name>
    <dbReference type="NCBI Taxonomy" id="70667"/>
    <lineage>
        <taxon>Eukaryota</taxon>
        <taxon>Metazoa</taxon>
        <taxon>Spiralia</taxon>
        <taxon>Lophotrochozoa</taxon>
        <taxon>Platyhelminthes</taxon>
        <taxon>Cestoda</taxon>
        <taxon>Eucestoda</taxon>
        <taxon>Diphyllobothriidea</taxon>
        <taxon>Diphyllobothriidae</taxon>
        <taxon>Schistocephalus</taxon>
    </lineage>
</organism>
<dbReference type="PROSITE" id="PS50021">
    <property type="entry name" value="CH"/>
    <property type="match status" value="1"/>
</dbReference>
<evidence type="ECO:0000256" key="8">
    <source>
        <dbReference type="ARBA" id="ARBA00023306"/>
    </source>
</evidence>
<protein>
    <submittedName>
        <fullName evidence="14">Microtubule-associated protein RP/EB family member 1</fullName>
    </submittedName>
</protein>
<dbReference type="GO" id="GO:0005874">
    <property type="term" value="C:microtubule"/>
    <property type="evidence" value="ECO:0007669"/>
    <property type="project" value="UniProtKB-KW"/>
</dbReference>
<evidence type="ECO:0000256" key="1">
    <source>
        <dbReference type="ARBA" id="ARBA00004245"/>
    </source>
</evidence>
<dbReference type="Gene3D" id="1.20.5.1430">
    <property type="match status" value="1"/>
</dbReference>
<evidence type="ECO:0000256" key="2">
    <source>
        <dbReference type="ARBA" id="ARBA00010729"/>
    </source>
</evidence>
<dbReference type="FunFam" id="1.20.5.1430:FF:000005">
    <property type="entry name" value="Eb1, isoform E"/>
    <property type="match status" value="1"/>
</dbReference>
<comment type="similarity">
    <text evidence="2">Belongs to the MAPRE family.</text>
</comment>